<sequence>MASDELIDDWKRFNLSDSEKKTLMDLDFNDSEKVTQKATFLMWNVTKKALGQSENQSSFGYLKASSKENLDQNNSPSYRVFG</sequence>
<accession>A0ABP0YJN3</accession>
<name>A0ABP0YJN3_9ROSI</name>
<dbReference type="Proteomes" id="UP001642487">
    <property type="component" value="Chromosome 4"/>
</dbReference>
<gene>
    <name evidence="1" type="ORF">CITCOLO1_LOCUS12743</name>
</gene>
<evidence type="ECO:0000313" key="2">
    <source>
        <dbReference type="Proteomes" id="UP001642487"/>
    </source>
</evidence>
<evidence type="ECO:0000313" key="1">
    <source>
        <dbReference type="EMBL" id="CAK9320688.1"/>
    </source>
</evidence>
<organism evidence="1 2">
    <name type="scientific">Citrullus colocynthis</name>
    <name type="common">colocynth</name>
    <dbReference type="NCBI Taxonomy" id="252529"/>
    <lineage>
        <taxon>Eukaryota</taxon>
        <taxon>Viridiplantae</taxon>
        <taxon>Streptophyta</taxon>
        <taxon>Embryophyta</taxon>
        <taxon>Tracheophyta</taxon>
        <taxon>Spermatophyta</taxon>
        <taxon>Magnoliopsida</taxon>
        <taxon>eudicotyledons</taxon>
        <taxon>Gunneridae</taxon>
        <taxon>Pentapetalae</taxon>
        <taxon>rosids</taxon>
        <taxon>fabids</taxon>
        <taxon>Cucurbitales</taxon>
        <taxon>Cucurbitaceae</taxon>
        <taxon>Benincaseae</taxon>
        <taxon>Citrullus</taxon>
    </lineage>
</organism>
<reference evidence="1 2" key="1">
    <citation type="submission" date="2024-03" db="EMBL/GenBank/DDBJ databases">
        <authorList>
            <person name="Gkanogiannis A."/>
            <person name="Becerra Lopez-Lavalle L."/>
        </authorList>
    </citation>
    <scope>NUCLEOTIDE SEQUENCE [LARGE SCALE GENOMIC DNA]</scope>
</reference>
<keyword evidence="2" id="KW-1185">Reference proteome</keyword>
<proteinExistence type="predicted"/>
<dbReference type="EMBL" id="OZ021738">
    <property type="protein sequence ID" value="CAK9320688.1"/>
    <property type="molecule type" value="Genomic_DNA"/>
</dbReference>
<protein>
    <submittedName>
        <fullName evidence="1">Uncharacterized protein</fullName>
    </submittedName>
</protein>